<protein>
    <submittedName>
        <fullName evidence="9">ABC transporter permease</fullName>
    </submittedName>
</protein>
<feature type="transmembrane region" description="Helical" evidence="7">
    <location>
        <begin position="137"/>
        <end position="160"/>
    </location>
</feature>
<dbReference type="GO" id="GO:0005886">
    <property type="term" value="C:plasma membrane"/>
    <property type="evidence" value="ECO:0007669"/>
    <property type="project" value="UniProtKB-SubCell"/>
</dbReference>
<gene>
    <name evidence="9" type="ORF">EPA93_19890</name>
</gene>
<dbReference type="Pfam" id="PF00528">
    <property type="entry name" value="BPD_transp_1"/>
    <property type="match status" value="1"/>
</dbReference>
<dbReference type="Proteomes" id="UP000290365">
    <property type="component" value="Chromosome"/>
</dbReference>
<evidence type="ECO:0000256" key="7">
    <source>
        <dbReference type="RuleBase" id="RU363032"/>
    </source>
</evidence>
<dbReference type="EMBL" id="CP035758">
    <property type="protein sequence ID" value="QBD78135.1"/>
    <property type="molecule type" value="Genomic_DNA"/>
</dbReference>
<feature type="transmembrane region" description="Helical" evidence="7">
    <location>
        <begin position="106"/>
        <end position="130"/>
    </location>
</feature>
<evidence type="ECO:0000313" key="10">
    <source>
        <dbReference type="Proteomes" id="UP000290365"/>
    </source>
</evidence>
<dbReference type="PANTHER" id="PTHR43386">
    <property type="entry name" value="OLIGOPEPTIDE TRANSPORT SYSTEM PERMEASE PROTEIN APPC"/>
    <property type="match status" value="1"/>
</dbReference>
<evidence type="ECO:0000256" key="6">
    <source>
        <dbReference type="ARBA" id="ARBA00023136"/>
    </source>
</evidence>
<evidence type="ECO:0000256" key="4">
    <source>
        <dbReference type="ARBA" id="ARBA00022692"/>
    </source>
</evidence>
<sequence length="308" mass="33365">MSLDEGFQPANELAQITQARPGQASFATVLRSIWQIVTINKKIAIGCAIVAFFVLLAIVGPFMLPYNPMALSQTVKAPPSAAHWLGTANSGQDVFSQLLYGTRSSVFWGFLTGLSVMVVSIVIGLVGGYLGGIVDELLTLLTNIFLLIPSLALAIIAVAYFPRTPLTIATVIISTHWCFNARVLRAQTLSMRSREFVTAARSTGESIWRIIFSEIFPNEIGIVAASFVSTVIFAILAWAALEFLGLGDPNSVSWGSMLYWANQAGAIFGGEWWWFLPPGLCIALLGVGLTLINIGIDEVIDPRLRNDQ</sequence>
<dbReference type="PANTHER" id="PTHR43386:SF1">
    <property type="entry name" value="D,D-DIPEPTIDE TRANSPORT SYSTEM PERMEASE PROTEIN DDPC-RELATED"/>
    <property type="match status" value="1"/>
</dbReference>
<dbReference type="SUPFAM" id="SSF161098">
    <property type="entry name" value="MetI-like"/>
    <property type="match status" value="1"/>
</dbReference>
<dbReference type="OrthoDB" id="9789244at2"/>
<keyword evidence="4 7" id="KW-0812">Transmembrane</keyword>
<dbReference type="Gene3D" id="1.10.3720.10">
    <property type="entry name" value="MetI-like"/>
    <property type="match status" value="1"/>
</dbReference>
<feature type="transmembrane region" description="Helical" evidence="7">
    <location>
        <begin position="43"/>
        <end position="64"/>
    </location>
</feature>
<dbReference type="InterPro" id="IPR025966">
    <property type="entry name" value="OppC_N"/>
</dbReference>
<keyword evidence="2 7" id="KW-0813">Transport</keyword>
<dbReference type="AlphaFoldDB" id="A0A4P6JS40"/>
<keyword evidence="3" id="KW-1003">Cell membrane</keyword>
<comment type="similarity">
    <text evidence="7">Belongs to the binding-protein-dependent transport system permease family.</text>
</comment>
<feature type="transmembrane region" description="Helical" evidence="7">
    <location>
        <begin position="166"/>
        <end position="184"/>
    </location>
</feature>
<name>A0A4P6JS40_KTERU</name>
<dbReference type="KEGG" id="kbs:EPA93_19890"/>
<feature type="transmembrane region" description="Helical" evidence="7">
    <location>
        <begin position="272"/>
        <end position="296"/>
    </location>
</feature>
<dbReference type="PROSITE" id="PS50928">
    <property type="entry name" value="ABC_TM1"/>
    <property type="match status" value="1"/>
</dbReference>
<dbReference type="RefSeq" id="WP_129889188.1">
    <property type="nucleotide sequence ID" value="NZ_CP035758.1"/>
</dbReference>
<dbReference type="GO" id="GO:0071916">
    <property type="term" value="F:dipeptide transmembrane transporter activity"/>
    <property type="evidence" value="ECO:0007669"/>
    <property type="project" value="TreeGrafter"/>
</dbReference>
<keyword evidence="5 7" id="KW-1133">Transmembrane helix</keyword>
<organism evidence="9 10">
    <name type="scientific">Ktedonosporobacter rubrisoli</name>
    <dbReference type="NCBI Taxonomy" id="2509675"/>
    <lineage>
        <taxon>Bacteria</taxon>
        <taxon>Bacillati</taxon>
        <taxon>Chloroflexota</taxon>
        <taxon>Ktedonobacteria</taxon>
        <taxon>Ktedonobacterales</taxon>
        <taxon>Ktedonosporobacteraceae</taxon>
        <taxon>Ktedonosporobacter</taxon>
    </lineage>
</organism>
<comment type="subcellular location">
    <subcellularLocation>
        <location evidence="1 7">Cell membrane</location>
        <topology evidence="1 7">Multi-pass membrane protein</topology>
    </subcellularLocation>
</comment>
<evidence type="ECO:0000256" key="3">
    <source>
        <dbReference type="ARBA" id="ARBA00022475"/>
    </source>
</evidence>
<dbReference type="Pfam" id="PF12911">
    <property type="entry name" value="OppC_N"/>
    <property type="match status" value="1"/>
</dbReference>
<keyword evidence="10" id="KW-1185">Reference proteome</keyword>
<feature type="domain" description="ABC transmembrane type-1" evidence="8">
    <location>
        <begin position="106"/>
        <end position="293"/>
    </location>
</feature>
<evidence type="ECO:0000313" key="9">
    <source>
        <dbReference type="EMBL" id="QBD78135.1"/>
    </source>
</evidence>
<feature type="transmembrane region" description="Helical" evidence="7">
    <location>
        <begin position="220"/>
        <end position="241"/>
    </location>
</feature>
<evidence type="ECO:0000256" key="1">
    <source>
        <dbReference type="ARBA" id="ARBA00004651"/>
    </source>
</evidence>
<proteinExistence type="inferred from homology"/>
<dbReference type="InterPro" id="IPR000515">
    <property type="entry name" value="MetI-like"/>
</dbReference>
<dbReference type="InterPro" id="IPR035906">
    <property type="entry name" value="MetI-like_sf"/>
</dbReference>
<keyword evidence="6 7" id="KW-0472">Membrane</keyword>
<reference evidence="9 10" key="1">
    <citation type="submission" date="2019-01" db="EMBL/GenBank/DDBJ databases">
        <title>Ktedonosporobacter rubrisoli SCAWS-G2.</title>
        <authorList>
            <person name="Huang Y."/>
            <person name="Yan B."/>
        </authorList>
    </citation>
    <scope>NUCLEOTIDE SEQUENCE [LARGE SCALE GENOMIC DNA]</scope>
    <source>
        <strain evidence="9 10">SCAWS-G2</strain>
    </source>
</reference>
<evidence type="ECO:0000256" key="5">
    <source>
        <dbReference type="ARBA" id="ARBA00022989"/>
    </source>
</evidence>
<dbReference type="InterPro" id="IPR050366">
    <property type="entry name" value="BP-dependent_transpt_permease"/>
</dbReference>
<evidence type="ECO:0000256" key="2">
    <source>
        <dbReference type="ARBA" id="ARBA00022448"/>
    </source>
</evidence>
<dbReference type="CDD" id="cd06261">
    <property type="entry name" value="TM_PBP2"/>
    <property type="match status" value="1"/>
</dbReference>
<evidence type="ECO:0000259" key="8">
    <source>
        <dbReference type="PROSITE" id="PS50928"/>
    </source>
</evidence>
<accession>A0A4P6JS40</accession>